<feature type="transmembrane region" description="Helical" evidence="6">
    <location>
        <begin position="337"/>
        <end position="358"/>
    </location>
</feature>
<feature type="transmembrane region" description="Helical" evidence="6">
    <location>
        <begin position="160"/>
        <end position="176"/>
    </location>
</feature>
<evidence type="ECO:0000256" key="4">
    <source>
        <dbReference type="ARBA" id="ARBA00022989"/>
    </source>
</evidence>
<dbReference type="HAMAP" id="MF_02079">
    <property type="entry name" value="PGT_RodA"/>
    <property type="match status" value="1"/>
</dbReference>
<feature type="transmembrane region" description="Helical" evidence="6">
    <location>
        <begin position="77"/>
        <end position="98"/>
    </location>
</feature>
<evidence type="ECO:0000256" key="1">
    <source>
        <dbReference type="ARBA" id="ARBA00004141"/>
    </source>
</evidence>
<keyword evidence="2 6" id="KW-0812">Transmembrane</keyword>
<dbReference type="InterPro" id="IPR011923">
    <property type="entry name" value="RodA/MrdB"/>
</dbReference>
<dbReference type="EMBL" id="LRQT01000096">
    <property type="protein sequence ID" value="KXA62283.1"/>
    <property type="molecule type" value="Genomic_DNA"/>
</dbReference>
<keyword evidence="4 6" id="KW-1133">Transmembrane helix</keyword>
<evidence type="ECO:0000256" key="5">
    <source>
        <dbReference type="ARBA" id="ARBA00023136"/>
    </source>
</evidence>
<dbReference type="PATRIC" id="fig|39777.7.peg.1721"/>
<dbReference type="PANTHER" id="PTHR30474">
    <property type="entry name" value="CELL CYCLE PROTEIN"/>
    <property type="match status" value="1"/>
</dbReference>
<evidence type="ECO:0000313" key="8">
    <source>
        <dbReference type="EMBL" id="MDK7356816.1"/>
    </source>
</evidence>
<feature type="transmembrane region" description="Helical" evidence="6">
    <location>
        <begin position="12"/>
        <end position="32"/>
    </location>
</feature>
<feature type="transmembrane region" description="Helical" evidence="6">
    <location>
        <begin position="271"/>
        <end position="291"/>
    </location>
</feature>
<dbReference type="GO" id="GO:0005886">
    <property type="term" value="C:plasma membrane"/>
    <property type="evidence" value="ECO:0007669"/>
    <property type="project" value="UniProtKB-SubCell"/>
</dbReference>
<gene>
    <name evidence="6 8" type="primary">rodA</name>
    <name evidence="7" type="ORF">HMPREF3233_01757</name>
    <name evidence="8" type="ORF">QP520_04145</name>
</gene>
<dbReference type="GO" id="GO:0008955">
    <property type="term" value="F:peptidoglycan glycosyltransferase activity"/>
    <property type="evidence" value="ECO:0007669"/>
    <property type="project" value="UniProtKB-UniRule"/>
</dbReference>
<evidence type="ECO:0000256" key="3">
    <source>
        <dbReference type="ARBA" id="ARBA00022960"/>
    </source>
</evidence>
<reference evidence="8" key="2">
    <citation type="submission" date="2023-05" db="EMBL/GenBank/DDBJ databases">
        <title>Cataloging the Phylogenetic Diversity of Human Bladder Bacteria.</title>
        <authorList>
            <person name="Du J."/>
        </authorList>
    </citation>
    <scope>NUCLEOTIDE SEQUENCE</scope>
    <source>
        <strain evidence="8">UMB10101</strain>
    </source>
</reference>
<keyword evidence="6" id="KW-1003">Cell membrane</keyword>
<reference evidence="7 9" key="1">
    <citation type="submission" date="2016-01" db="EMBL/GenBank/DDBJ databases">
        <authorList>
            <person name="Oliw E.H."/>
        </authorList>
    </citation>
    <scope>NUCLEOTIDE SEQUENCE [LARGE SCALE GENOMIC DNA]</scope>
    <source>
        <strain evidence="7 9">CMW7756B</strain>
    </source>
</reference>
<dbReference type="InterPro" id="IPR001182">
    <property type="entry name" value="FtsW/RodA"/>
</dbReference>
<comment type="pathway">
    <text evidence="6">Cell wall biogenesis; peptidoglycan biosynthesis.</text>
</comment>
<dbReference type="GO" id="GO:0015648">
    <property type="term" value="F:lipid-linked peptidoglycan transporter activity"/>
    <property type="evidence" value="ECO:0007669"/>
    <property type="project" value="TreeGrafter"/>
</dbReference>
<sequence length="367" mass="40864">MLQRIWRDCDWTIIICTLLLVAMGVVAIGSATHINQTGLHFSTLVAKQLIFFLINVALVIGIQFMDYHKLKDWANGIYIVTIMLLLAVIFVGTSALGAQRWIQLGPITLQPSEFSKLLMIICMAKMLESRYNKLDTFKSLVVPILYVGIPILLVFMQPDLGTSLVYIAIFVGMLFVSGIRLRLVRIIATVGVLLMPLAWFVLKDYQKQRILVFMNPDIDPFGSGYHIIQSKIAIGSGTIFGKGLFNGTQSQLNFLPENHTDFIFSVIGEELGFIGCIFVLILLFMLIYRSIKVAYSCNDRFGMLLATGIGSMLCFEVLVNAGMTMGIMPVTGIPLPFISYGVSALTTNMISVGILLNISMQRKKYIF</sequence>
<dbReference type="GO" id="GO:0008360">
    <property type="term" value="P:regulation of cell shape"/>
    <property type="evidence" value="ECO:0007669"/>
    <property type="project" value="UniProtKB-KW"/>
</dbReference>
<keyword evidence="6" id="KW-0961">Cell wall biogenesis/degradation</keyword>
<dbReference type="RefSeq" id="WP_005377365.1">
    <property type="nucleotide sequence ID" value="NZ_CABFMO010000022.1"/>
</dbReference>
<dbReference type="KEGG" id="vat:B7L28_06155"/>
<dbReference type="GO" id="GO:0051301">
    <property type="term" value="P:cell division"/>
    <property type="evidence" value="ECO:0007669"/>
    <property type="project" value="InterPro"/>
</dbReference>
<evidence type="ECO:0000256" key="6">
    <source>
        <dbReference type="HAMAP-Rule" id="MF_02079"/>
    </source>
</evidence>
<comment type="caution">
    <text evidence="7">The sequence shown here is derived from an EMBL/GenBank/DDBJ whole genome shotgun (WGS) entry which is preliminary data.</text>
</comment>
<dbReference type="UniPathway" id="UPA00219"/>
<keyword evidence="6" id="KW-0573">Peptidoglycan synthesis</keyword>
<accession>A0A133S1Q3</accession>
<keyword evidence="6" id="KW-0808">Transferase</keyword>
<dbReference type="GO" id="GO:0032153">
    <property type="term" value="C:cell division site"/>
    <property type="evidence" value="ECO:0007669"/>
    <property type="project" value="TreeGrafter"/>
</dbReference>
<feature type="transmembrane region" description="Helical" evidence="6">
    <location>
        <begin position="136"/>
        <end position="154"/>
    </location>
</feature>
<feature type="transmembrane region" description="Helical" evidence="6">
    <location>
        <begin position="303"/>
        <end position="325"/>
    </location>
</feature>
<comment type="subcellular location">
    <subcellularLocation>
        <location evidence="6">Cell membrane</location>
        <topology evidence="6">Multi-pass membrane protein</topology>
    </subcellularLocation>
    <subcellularLocation>
        <location evidence="1">Membrane</location>
        <topology evidence="1">Multi-pass membrane protein</topology>
    </subcellularLocation>
</comment>
<dbReference type="EMBL" id="JASORJ010000004">
    <property type="protein sequence ID" value="MDK7356816.1"/>
    <property type="molecule type" value="Genomic_DNA"/>
</dbReference>
<protein>
    <recommendedName>
        <fullName evidence="6">Peptidoglycan glycosyltransferase RodA</fullName>
        <shortName evidence="6">PGT</shortName>
        <ecNumber evidence="6">2.4.99.28</ecNumber>
    </recommendedName>
    <alternativeName>
        <fullName evidence="6">Cell elongation protein RodA</fullName>
    </alternativeName>
    <alternativeName>
        <fullName evidence="6">Cell wall polymerase</fullName>
    </alternativeName>
    <alternativeName>
        <fullName evidence="6">Peptidoglycan polymerase</fullName>
        <shortName evidence="6">PG polymerase</shortName>
    </alternativeName>
</protein>
<proteinExistence type="inferred from homology"/>
<feature type="transmembrane region" description="Helical" evidence="6">
    <location>
        <begin position="183"/>
        <end position="202"/>
    </location>
</feature>
<dbReference type="GO" id="GO:0009252">
    <property type="term" value="P:peptidoglycan biosynthetic process"/>
    <property type="evidence" value="ECO:0007669"/>
    <property type="project" value="UniProtKB-UniRule"/>
</dbReference>
<keyword evidence="6" id="KW-0328">Glycosyltransferase</keyword>
<dbReference type="PANTHER" id="PTHR30474:SF1">
    <property type="entry name" value="PEPTIDOGLYCAN GLYCOSYLTRANSFERASE MRDB"/>
    <property type="match status" value="1"/>
</dbReference>
<dbReference type="NCBIfam" id="TIGR02210">
    <property type="entry name" value="rodA_shape"/>
    <property type="match status" value="1"/>
</dbReference>
<dbReference type="EC" id="2.4.99.28" evidence="6"/>
<organism evidence="7">
    <name type="scientific">Veillonella atypica</name>
    <dbReference type="NCBI Taxonomy" id="39777"/>
    <lineage>
        <taxon>Bacteria</taxon>
        <taxon>Bacillati</taxon>
        <taxon>Bacillota</taxon>
        <taxon>Negativicutes</taxon>
        <taxon>Veillonellales</taxon>
        <taxon>Veillonellaceae</taxon>
        <taxon>Veillonella</taxon>
    </lineage>
</organism>
<evidence type="ECO:0000313" key="9">
    <source>
        <dbReference type="Proteomes" id="UP000070226"/>
    </source>
</evidence>
<name>A0A133S1Q3_9FIRM</name>
<keyword evidence="5 6" id="KW-0472">Membrane</keyword>
<feature type="transmembrane region" description="Helical" evidence="6">
    <location>
        <begin position="44"/>
        <end position="65"/>
    </location>
</feature>
<evidence type="ECO:0000313" key="7">
    <source>
        <dbReference type="EMBL" id="KXA62283.1"/>
    </source>
</evidence>
<comment type="similarity">
    <text evidence="6">Belongs to the SEDS family. MrdB/RodA subfamily.</text>
</comment>
<dbReference type="Proteomes" id="UP001236274">
    <property type="component" value="Unassembled WGS sequence"/>
</dbReference>
<comment type="catalytic activity">
    <reaction evidence="6">
        <text>[GlcNAc-(1-&gt;4)-Mur2Ac(oyl-L-Ala-gamma-D-Glu-L-Lys-D-Ala-D-Ala)](n)-di-trans,octa-cis-undecaprenyl diphosphate + beta-D-GlcNAc-(1-&gt;4)-Mur2Ac(oyl-L-Ala-gamma-D-Glu-L-Lys-D-Ala-D-Ala)-di-trans,octa-cis-undecaprenyl diphosphate = [GlcNAc-(1-&gt;4)-Mur2Ac(oyl-L-Ala-gamma-D-Glu-L-Lys-D-Ala-D-Ala)](n+1)-di-trans,octa-cis-undecaprenyl diphosphate + di-trans,octa-cis-undecaprenyl diphosphate + H(+)</text>
        <dbReference type="Rhea" id="RHEA:23708"/>
        <dbReference type="Rhea" id="RHEA-COMP:9602"/>
        <dbReference type="Rhea" id="RHEA-COMP:9603"/>
        <dbReference type="ChEBI" id="CHEBI:15378"/>
        <dbReference type="ChEBI" id="CHEBI:58405"/>
        <dbReference type="ChEBI" id="CHEBI:60033"/>
        <dbReference type="ChEBI" id="CHEBI:78435"/>
        <dbReference type="EC" id="2.4.99.28"/>
    </reaction>
</comment>
<dbReference type="AlphaFoldDB" id="A0A133S1Q3"/>
<dbReference type="STRING" id="39777.B7L28_06155"/>
<dbReference type="Proteomes" id="UP000070226">
    <property type="component" value="Unassembled WGS sequence"/>
</dbReference>
<evidence type="ECO:0000256" key="2">
    <source>
        <dbReference type="ARBA" id="ARBA00022692"/>
    </source>
</evidence>
<keyword evidence="3 6" id="KW-0133">Cell shape</keyword>
<dbReference type="Pfam" id="PF01098">
    <property type="entry name" value="FTSW_RODA_SPOVE"/>
    <property type="match status" value="1"/>
</dbReference>
<dbReference type="GO" id="GO:0071555">
    <property type="term" value="P:cell wall organization"/>
    <property type="evidence" value="ECO:0007669"/>
    <property type="project" value="UniProtKB-KW"/>
</dbReference>
<comment type="function">
    <text evidence="6">Peptidoglycan polymerase that is essential for cell wall elongation.</text>
</comment>